<accession>X6LVI5</accession>
<name>X6LVI5_RETFI</name>
<evidence type="ECO:0000313" key="2">
    <source>
        <dbReference type="EMBL" id="ETO05167.1"/>
    </source>
</evidence>
<sequence length="144" mass="16884">NPKKEMKNQNAITLDAKKKVNTKQSCYNKIGILVNCWLKRFGCNHTCLDQSILLKKTILSMQQEIQFKNNIETIKKEFNDQKKQNQEKLIKELKEKNIELTRNLESIDVLTSPVKQIEKENAISFNLIRPSESFKQSNTEHIYT</sequence>
<reference evidence="2 3" key="1">
    <citation type="journal article" date="2013" name="Curr. Biol.">
        <title>The Genome of the Foraminiferan Reticulomyxa filosa.</title>
        <authorList>
            <person name="Glockner G."/>
            <person name="Hulsmann N."/>
            <person name="Schleicher M."/>
            <person name="Noegel A.A."/>
            <person name="Eichinger L."/>
            <person name="Gallinger C."/>
            <person name="Pawlowski J."/>
            <person name="Sierra R."/>
            <person name="Euteneuer U."/>
            <person name="Pillet L."/>
            <person name="Moustafa A."/>
            <person name="Platzer M."/>
            <person name="Groth M."/>
            <person name="Szafranski K."/>
            <person name="Schliwa M."/>
        </authorList>
    </citation>
    <scope>NUCLEOTIDE SEQUENCE [LARGE SCALE GENOMIC DNA]</scope>
</reference>
<protein>
    <submittedName>
        <fullName evidence="2">Uncharacterized protein</fullName>
    </submittedName>
</protein>
<evidence type="ECO:0000256" key="1">
    <source>
        <dbReference type="SAM" id="Coils"/>
    </source>
</evidence>
<dbReference type="Proteomes" id="UP000023152">
    <property type="component" value="Unassembled WGS sequence"/>
</dbReference>
<organism evidence="2 3">
    <name type="scientific">Reticulomyxa filosa</name>
    <dbReference type="NCBI Taxonomy" id="46433"/>
    <lineage>
        <taxon>Eukaryota</taxon>
        <taxon>Sar</taxon>
        <taxon>Rhizaria</taxon>
        <taxon>Retaria</taxon>
        <taxon>Foraminifera</taxon>
        <taxon>Monothalamids</taxon>
        <taxon>Reticulomyxidae</taxon>
        <taxon>Reticulomyxa</taxon>
    </lineage>
</organism>
<dbReference type="EMBL" id="ASPP01028443">
    <property type="protein sequence ID" value="ETO05167.1"/>
    <property type="molecule type" value="Genomic_DNA"/>
</dbReference>
<gene>
    <name evidence="2" type="ORF">RFI_32229</name>
</gene>
<proteinExistence type="predicted"/>
<evidence type="ECO:0000313" key="3">
    <source>
        <dbReference type="Proteomes" id="UP000023152"/>
    </source>
</evidence>
<keyword evidence="3" id="KW-1185">Reference proteome</keyword>
<feature type="non-terminal residue" evidence="2">
    <location>
        <position position="144"/>
    </location>
</feature>
<feature type="non-terminal residue" evidence="2">
    <location>
        <position position="1"/>
    </location>
</feature>
<keyword evidence="1" id="KW-0175">Coiled coil</keyword>
<comment type="caution">
    <text evidence="2">The sequence shown here is derived from an EMBL/GenBank/DDBJ whole genome shotgun (WGS) entry which is preliminary data.</text>
</comment>
<feature type="coiled-coil region" evidence="1">
    <location>
        <begin position="76"/>
        <end position="110"/>
    </location>
</feature>
<dbReference type="AlphaFoldDB" id="X6LVI5"/>